<evidence type="ECO:0000256" key="7">
    <source>
        <dbReference type="ARBA" id="ARBA00023235"/>
    </source>
</evidence>
<dbReference type="InterPro" id="IPR000652">
    <property type="entry name" value="Triosephosphate_isomerase"/>
</dbReference>
<comment type="function">
    <text evidence="8">Involved in the gluconeogenesis. Catalyzes stereospecifically the conversion of dihydroxyacetone phosphate (DHAP) to D-glyceraldehyde-3-phosphate (G3P).</text>
</comment>
<proteinExistence type="inferred from homology"/>
<evidence type="ECO:0000256" key="8">
    <source>
        <dbReference type="HAMAP-Rule" id="MF_00147"/>
    </source>
</evidence>
<dbReference type="EC" id="5.3.1.1" evidence="8 9"/>
<evidence type="ECO:0000256" key="3">
    <source>
        <dbReference type="ARBA" id="ARBA00007422"/>
    </source>
</evidence>
<feature type="binding site" evidence="8">
    <location>
        <begin position="11"/>
        <end position="13"/>
    </location>
    <ligand>
        <name>substrate</name>
    </ligand>
</feature>
<keyword evidence="11" id="KW-1185">Reference proteome</keyword>
<dbReference type="InterPro" id="IPR022896">
    <property type="entry name" value="TrioseP_Isoase_bac/euk"/>
</dbReference>
<dbReference type="STRING" id="498211.CJA_0185"/>
<dbReference type="PANTHER" id="PTHR21139:SF42">
    <property type="entry name" value="TRIOSEPHOSPHATE ISOMERASE"/>
    <property type="match status" value="1"/>
</dbReference>
<feature type="binding site" evidence="8">
    <location>
        <position position="171"/>
    </location>
    <ligand>
        <name>substrate</name>
    </ligand>
</feature>
<keyword evidence="4 8" id="KW-0312">Gluconeogenesis</keyword>
<evidence type="ECO:0000256" key="6">
    <source>
        <dbReference type="ARBA" id="ARBA00023152"/>
    </source>
</evidence>
<dbReference type="KEGG" id="cja:CJA_0185"/>
<evidence type="ECO:0000313" key="11">
    <source>
        <dbReference type="Proteomes" id="UP000001036"/>
    </source>
</evidence>
<keyword evidence="7 8" id="KW-0413">Isomerase</keyword>
<dbReference type="FunFam" id="3.20.20.70:FF:000016">
    <property type="entry name" value="Triosephosphate isomerase"/>
    <property type="match status" value="1"/>
</dbReference>
<evidence type="ECO:0000256" key="9">
    <source>
        <dbReference type="RuleBase" id="RU363013"/>
    </source>
</evidence>
<gene>
    <name evidence="8" type="primary">tpiA</name>
    <name evidence="10" type="ordered locus">CJA_0185</name>
</gene>
<dbReference type="SUPFAM" id="SSF51351">
    <property type="entry name" value="Triosephosphate isomerase (TIM)"/>
    <property type="match status" value="1"/>
</dbReference>
<dbReference type="Gene3D" id="3.20.20.70">
    <property type="entry name" value="Aldolase class I"/>
    <property type="match status" value="1"/>
</dbReference>
<dbReference type="GO" id="GO:0046166">
    <property type="term" value="P:glyceraldehyde-3-phosphate biosynthetic process"/>
    <property type="evidence" value="ECO:0007669"/>
    <property type="project" value="TreeGrafter"/>
</dbReference>
<feature type="active site" description="Proton acceptor" evidence="8">
    <location>
        <position position="165"/>
    </location>
</feature>
<dbReference type="Proteomes" id="UP000001036">
    <property type="component" value="Chromosome"/>
</dbReference>
<accession>B3PGD0</accession>
<dbReference type="PANTHER" id="PTHR21139">
    <property type="entry name" value="TRIOSEPHOSPHATE ISOMERASE"/>
    <property type="match status" value="1"/>
</dbReference>
<name>B3PGD0_CELJU</name>
<dbReference type="InterPro" id="IPR020861">
    <property type="entry name" value="Triosephosphate_isomerase_AS"/>
</dbReference>
<dbReference type="RefSeq" id="WP_012485868.1">
    <property type="nucleotide sequence ID" value="NC_010995.1"/>
</dbReference>
<dbReference type="PROSITE" id="PS51440">
    <property type="entry name" value="TIM_2"/>
    <property type="match status" value="1"/>
</dbReference>
<feature type="binding site" evidence="8">
    <location>
        <position position="211"/>
    </location>
    <ligand>
        <name>substrate</name>
    </ligand>
</feature>
<dbReference type="NCBIfam" id="TIGR00419">
    <property type="entry name" value="tim"/>
    <property type="match status" value="1"/>
</dbReference>
<dbReference type="UniPathway" id="UPA00138"/>
<dbReference type="PROSITE" id="PS00171">
    <property type="entry name" value="TIM_1"/>
    <property type="match status" value="1"/>
</dbReference>
<dbReference type="InterPro" id="IPR035990">
    <property type="entry name" value="TIM_sf"/>
</dbReference>
<dbReference type="GO" id="GO:0019563">
    <property type="term" value="P:glycerol catabolic process"/>
    <property type="evidence" value="ECO:0007669"/>
    <property type="project" value="TreeGrafter"/>
</dbReference>
<dbReference type="CDD" id="cd00311">
    <property type="entry name" value="TIM"/>
    <property type="match status" value="1"/>
</dbReference>
<dbReference type="EMBL" id="CP000934">
    <property type="protein sequence ID" value="ACE82668.1"/>
    <property type="molecule type" value="Genomic_DNA"/>
</dbReference>
<sequence length="256" mass="27854">MKPRKPIVIANWKLNGGLDLICTSVASFIGKHVDAQIAICPPYLYMRDMMTFLQFSELQIGSQNVSRYESGAYTGETSAQMLKQAGCSLCLIGHSERRAMFAENNEGCQIKVRTALNHGLLPVLCVGENQAEREANITEEVLYKQLSEGLANIELNGRDLCIAYEPVWAIGTGLAATPAIAQSVHQYIRAELARIFDADSAARVRILYGGSVNKTNARDLLLQEDIDGLLVGGASLDPGHFLAICEQASELAEHTA</sequence>
<dbReference type="HOGENOM" id="CLU_024251_2_1_6"/>
<evidence type="ECO:0000256" key="4">
    <source>
        <dbReference type="ARBA" id="ARBA00022432"/>
    </source>
</evidence>
<comment type="catalytic activity">
    <reaction evidence="8 9">
        <text>D-glyceraldehyde 3-phosphate = dihydroxyacetone phosphate</text>
        <dbReference type="Rhea" id="RHEA:18585"/>
        <dbReference type="ChEBI" id="CHEBI:57642"/>
        <dbReference type="ChEBI" id="CHEBI:59776"/>
        <dbReference type="EC" id="5.3.1.1"/>
    </reaction>
</comment>
<evidence type="ECO:0000256" key="2">
    <source>
        <dbReference type="ARBA" id="ARBA00004939"/>
    </source>
</evidence>
<dbReference type="HAMAP" id="MF_00147_B">
    <property type="entry name" value="TIM_B"/>
    <property type="match status" value="1"/>
</dbReference>
<comment type="subcellular location">
    <subcellularLocation>
        <location evidence="8 9">Cytoplasm</location>
    </subcellularLocation>
</comment>
<evidence type="ECO:0000256" key="5">
    <source>
        <dbReference type="ARBA" id="ARBA00022490"/>
    </source>
</evidence>
<comment type="pathway">
    <text evidence="2">Carbohydrate metabolism; erythritol degradation.</text>
</comment>
<dbReference type="GO" id="GO:0006096">
    <property type="term" value="P:glycolytic process"/>
    <property type="evidence" value="ECO:0007669"/>
    <property type="project" value="UniProtKB-UniRule"/>
</dbReference>
<dbReference type="GO" id="GO:0006094">
    <property type="term" value="P:gluconeogenesis"/>
    <property type="evidence" value="ECO:0007669"/>
    <property type="project" value="UniProtKB-UniRule"/>
</dbReference>
<keyword evidence="5 8" id="KW-0963">Cytoplasm</keyword>
<keyword evidence="6 8" id="KW-0324">Glycolysis</keyword>
<dbReference type="InterPro" id="IPR013785">
    <property type="entry name" value="Aldolase_TIM"/>
</dbReference>
<dbReference type="AlphaFoldDB" id="B3PGD0"/>
<evidence type="ECO:0000313" key="10">
    <source>
        <dbReference type="EMBL" id="ACE82668.1"/>
    </source>
</evidence>
<comment type="pathway">
    <text evidence="8 9">Carbohydrate biosynthesis; gluconeogenesis.</text>
</comment>
<protein>
    <recommendedName>
        <fullName evidence="8 9">Triosephosphate isomerase</fullName>
        <shortName evidence="8">TIM</shortName>
        <shortName evidence="8">TPI</shortName>
        <ecNumber evidence="8 9">5.3.1.1</ecNumber>
    </recommendedName>
    <alternativeName>
        <fullName evidence="8">Triose-phosphate isomerase</fullName>
    </alternativeName>
</protein>
<dbReference type="OrthoDB" id="9809429at2"/>
<reference evidence="10 11" key="1">
    <citation type="journal article" date="2008" name="J. Bacteriol.">
        <title>Insights into plant cell wall degradation from the genome sequence of the soil bacterium Cellvibrio japonicus.</title>
        <authorList>
            <person name="Deboy R.T."/>
            <person name="Mongodin E.F."/>
            <person name="Fouts D.E."/>
            <person name="Tailford L.E."/>
            <person name="Khouri H."/>
            <person name="Emerson J.B."/>
            <person name="Mohamoud Y."/>
            <person name="Watkins K."/>
            <person name="Henrissat B."/>
            <person name="Gilbert H.J."/>
            <person name="Nelson K.E."/>
        </authorList>
    </citation>
    <scope>NUCLEOTIDE SEQUENCE [LARGE SCALE GENOMIC DNA]</scope>
    <source>
        <strain evidence="10 11">Ueda107</strain>
    </source>
</reference>
<dbReference type="GO" id="GO:0005829">
    <property type="term" value="C:cytosol"/>
    <property type="evidence" value="ECO:0007669"/>
    <property type="project" value="TreeGrafter"/>
</dbReference>
<dbReference type="eggNOG" id="COG0149">
    <property type="taxonomic scope" value="Bacteria"/>
</dbReference>
<feature type="active site" description="Electrophile" evidence="8">
    <location>
        <position position="94"/>
    </location>
</feature>
<comment type="subunit">
    <text evidence="8 9">Homodimer.</text>
</comment>
<organism evidence="10 11">
    <name type="scientific">Cellvibrio japonicus (strain Ueda107)</name>
    <name type="common">Pseudomonas fluorescens subsp. cellulosa</name>
    <dbReference type="NCBI Taxonomy" id="498211"/>
    <lineage>
        <taxon>Bacteria</taxon>
        <taxon>Pseudomonadati</taxon>
        <taxon>Pseudomonadota</taxon>
        <taxon>Gammaproteobacteria</taxon>
        <taxon>Cellvibrionales</taxon>
        <taxon>Cellvibrionaceae</taxon>
        <taxon>Cellvibrio</taxon>
    </lineage>
</organism>
<comment type="similarity">
    <text evidence="3 8 9">Belongs to the triosephosphate isomerase family.</text>
</comment>
<feature type="binding site" evidence="8">
    <location>
        <begin position="232"/>
        <end position="233"/>
    </location>
    <ligand>
        <name>substrate</name>
    </ligand>
</feature>
<dbReference type="GO" id="GO:0004807">
    <property type="term" value="F:triose-phosphate isomerase activity"/>
    <property type="evidence" value="ECO:0007669"/>
    <property type="project" value="UniProtKB-UniRule"/>
</dbReference>
<comment type="pathway">
    <text evidence="1 8 9">Carbohydrate degradation; glycolysis; D-glyceraldehyde 3-phosphate from glycerone phosphate: step 1/1.</text>
</comment>
<dbReference type="UniPathway" id="UPA00109">
    <property type="reaction ID" value="UER00189"/>
</dbReference>
<evidence type="ECO:0000256" key="1">
    <source>
        <dbReference type="ARBA" id="ARBA00004680"/>
    </source>
</evidence>
<dbReference type="Pfam" id="PF00121">
    <property type="entry name" value="TIM"/>
    <property type="match status" value="1"/>
</dbReference>